<proteinExistence type="predicted"/>
<keyword evidence="1" id="KW-0479">Metal-binding</keyword>
<dbReference type="SUPFAM" id="SSF46548">
    <property type="entry name" value="alpha-helical ferredoxin"/>
    <property type="match status" value="1"/>
</dbReference>
<dbReference type="EMBL" id="BAAADD010000007">
    <property type="protein sequence ID" value="GAA0576056.1"/>
    <property type="molecule type" value="Genomic_DNA"/>
</dbReference>
<keyword evidence="7" id="KW-1185">Reference proteome</keyword>
<evidence type="ECO:0000256" key="1">
    <source>
        <dbReference type="ARBA" id="ARBA00022723"/>
    </source>
</evidence>
<dbReference type="Gene3D" id="3.50.50.60">
    <property type="entry name" value="FAD/NAD(P)-binding domain"/>
    <property type="match status" value="1"/>
</dbReference>
<dbReference type="NCBIfam" id="TIGR02175">
    <property type="entry name" value="PorC_KorC"/>
    <property type="match status" value="1"/>
</dbReference>
<dbReference type="SUPFAM" id="SSF53323">
    <property type="entry name" value="Pyruvate-ferredoxin oxidoreductase, PFOR, domain III"/>
    <property type="match status" value="1"/>
</dbReference>
<evidence type="ECO:0000256" key="4">
    <source>
        <dbReference type="ARBA" id="ARBA00023014"/>
    </source>
</evidence>
<evidence type="ECO:0000256" key="3">
    <source>
        <dbReference type="ARBA" id="ARBA00023004"/>
    </source>
</evidence>
<sequence length="744" mass="77905">MDPQHPAEVPLPSGLSLPLEVRVHGRGGQGGVTCAKLIAALFTQMGCFVQTFGDYGSERSGAPIQAYTRVDRAPIRNANKVYRPDHLLVLDEGLMRPAIFDGVEPGSLLLLNSAKPIEAFAGKFDRYRFGVVDATAIAREQGIGSAAVVIINTTILGAYARLLGLPVTALEKGFAKLGVSGDFAAARQAFEKVEIAEVLALEAPASPAPLPVPPPVASTLEHSKDFPPTVLTGTWSNQMPSYATHDAPCNVACPAGNDVVGFVQALKKGDAGAAAGLLFATQPLPSVCGRVCPAPCMGRCNRAFFDGAVNIRSLERWIGDHAEVQPVRASVPRPLHVAVVGGGPAGLSAAWKLARDGHAVTIFEAGPALGGVLRNGIPAFRLPEAALDRDLERITALGVKVRCNTHVGKNELAQLSHDHDAVIVAVGFGAPVALGVKGEHLANIEQGLDFLDRAKREPVTLSGSVVVIGGGNTAIDCARTAVRCGAASVTIAYRRGRKDMPAIAEEIHDAEKEGVRILSYRTPVAFEGAGAVASALLAEMEAGPPDASGRRRPVVTNRTSPLAAATVLLALGQKTDMPLPDGWSMKEGRAFHGDRALPVYFAGDCATGEGTVTHAIGSGRKAAEAVLGVHAPAAKTNGMPVAPGQIRFDHFEVARPHEDRQIAVKMLAGDFSEVNAGLADVSEAERCFSCGHCTLCDTCIISCPDGVIFRDGAGYRIDPQYCKGCGMCVAECPRGVMAMQEKTV</sequence>
<dbReference type="Pfam" id="PF14691">
    <property type="entry name" value="Fer4_20"/>
    <property type="match status" value="1"/>
</dbReference>
<dbReference type="PRINTS" id="PR00419">
    <property type="entry name" value="ADXRDTASE"/>
</dbReference>
<gene>
    <name evidence="6" type="ORF">GCM10008942_26100</name>
</gene>
<dbReference type="PROSITE" id="PS00198">
    <property type="entry name" value="4FE4S_FER_1"/>
    <property type="match status" value="1"/>
</dbReference>
<dbReference type="PANTHER" id="PTHR42783:SF3">
    <property type="entry name" value="GLUTAMATE SYNTHASE [NADPH] SMALL CHAIN-RELATED"/>
    <property type="match status" value="1"/>
</dbReference>
<dbReference type="InterPro" id="IPR002869">
    <property type="entry name" value="Pyrv_flavodox_OxRed_cen"/>
</dbReference>
<organism evidence="6 7">
    <name type="scientific">Rhizomicrobium electricum</name>
    <dbReference type="NCBI Taxonomy" id="480070"/>
    <lineage>
        <taxon>Bacteria</taxon>
        <taxon>Pseudomonadati</taxon>
        <taxon>Pseudomonadota</taxon>
        <taxon>Alphaproteobacteria</taxon>
        <taxon>Micropepsales</taxon>
        <taxon>Micropepsaceae</taxon>
        <taxon>Rhizomicrobium</taxon>
    </lineage>
</organism>
<dbReference type="InterPro" id="IPR028261">
    <property type="entry name" value="DPD_II"/>
</dbReference>
<dbReference type="Pfam" id="PF07992">
    <property type="entry name" value="Pyr_redox_2"/>
    <property type="match status" value="1"/>
</dbReference>
<dbReference type="Proteomes" id="UP001499951">
    <property type="component" value="Unassembled WGS sequence"/>
</dbReference>
<feature type="domain" description="4Fe-4S ferredoxin-type" evidence="5">
    <location>
        <begin position="713"/>
        <end position="742"/>
    </location>
</feature>
<keyword evidence="4" id="KW-0411">Iron-sulfur</keyword>
<dbReference type="Pfam" id="PF00037">
    <property type="entry name" value="Fer4"/>
    <property type="match status" value="1"/>
</dbReference>
<dbReference type="SUPFAM" id="SSF51971">
    <property type="entry name" value="Nucleotide-binding domain"/>
    <property type="match status" value="1"/>
</dbReference>
<comment type="caution">
    <text evidence="6">The sequence shown here is derived from an EMBL/GenBank/DDBJ whole genome shotgun (WGS) entry which is preliminary data.</text>
</comment>
<dbReference type="InterPro" id="IPR019752">
    <property type="entry name" value="Pyrv/ketoisovalerate_OxRed_cat"/>
</dbReference>
<dbReference type="PANTHER" id="PTHR42783">
    <property type="entry name" value="GLUTAMATE SYNTHASE [NADPH] SMALL CHAIN"/>
    <property type="match status" value="1"/>
</dbReference>
<evidence type="ECO:0000313" key="7">
    <source>
        <dbReference type="Proteomes" id="UP001499951"/>
    </source>
</evidence>
<dbReference type="InterPro" id="IPR017900">
    <property type="entry name" value="4Fe4S_Fe_S_CS"/>
</dbReference>
<dbReference type="Gene3D" id="3.30.70.20">
    <property type="match status" value="1"/>
</dbReference>
<dbReference type="InterPro" id="IPR023753">
    <property type="entry name" value="FAD/NAD-binding_dom"/>
</dbReference>
<dbReference type="InterPro" id="IPR009051">
    <property type="entry name" value="Helical_ferredxn"/>
</dbReference>
<dbReference type="PROSITE" id="PS51379">
    <property type="entry name" value="4FE4S_FER_2"/>
    <property type="match status" value="1"/>
</dbReference>
<dbReference type="Gene3D" id="3.40.920.10">
    <property type="entry name" value="Pyruvate-ferredoxin oxidoreductase, PFOR, domain III"/>
    <property type="match status" value="1"/>
</dbReference>
<dbReference type="Pfam" id="PF01558">
    <property type="entry name" value="POR"/>
    <property type="match status" value="1"/>
</dbReference>
<protein>
    <recommendedName>
        <fullName evidence="5">4Fe-4S ferredoxin-type domain-containing protein</fullName>
    </recommendedName>
</protein>
<evidence type="ECO:0000256" key="2">
    <source>
        <dbReference type="ARBA" id="ARBA00023002"/>
    </source>
</evidence>
<evidence type="ECO:0000313" key="6">
    <source>
        <dbReference type="EMBL" id="GAA0576056.1"/>
    </source>
</evidence>
<dbReference type="InterPro" id="IPR036188">
    <property type="entry name" value="FAD/NAD-bd_sf"/>
</dbReference>
<keyword evidence="2" id="KW-0560">Oxidoreductase</keyword>
<dbReference type="SUPFAM" id="SSF54862">
    <property type="entry name" value="4Fe-4S ferredoxins"/>
    <property type="match status" value="1"/>
</dbReference>
<dbReference type="RefSeq" id="WP_166936600.1">
    <property type="nucleotide sequence ID" value="NZ_BAAADD010000007.1"/>
</dbReference>
<dbReference type="InterPro" id="IPR017896">
    <property type="entry name" value="4Fe4S_Fe-S-bd"/>
</dbReference>
<dbReference type="Gene3D" id="1.10.1060.10">
    <property type="entry name" value="Alpha-helical ferredoxin"/>
    <property type="match status" value="1"/>
</dbReference>
<keyword evidence="3" id="KW-0408">Iron</keyword>
<accession>A0ABN1EW68</accession>
<name>A0ABN1EW68_9PROT</name>
<dbReference type="Gene3D" id="3.40.50.720">
    <property type="entry name" value="NAD(P)-binding Rossmann-like Domain"/>
    <property type="match status" value="1"/>
</dbReference>
<dbReference type="InterPro" id="IPR011894">
    <property type="entry name" value="PorC_KorC"/>
</dbReference>
<reference evidence="6 7" key="1">
    <citation type="journal article" date="2019" name="Int. J. Syst. Evol. Microbiol.">
        <title>The Global Catalogue of Microorganisms (GCM) 10K type strain sequencing project: providing services to taxonomists for standard genome sequencing and annotation.</title>
        <authorList>
            <consortium name="The Broad Institute Genomics Platform"/>
            <consortium name="The Broad Institute Genome Sequencing Center for Infectious Disease"/>
            <person name="Wu L."/>
            <person name="Ma J."/>
        </authorList>
    </citation>
    <scope>NUCLEOTIDE SEQUENCE [LARGE SCALE GENOMIC DNA]</scope>
    <source>
        <strain evidence="6 7">JCM 15089</strain>
    </source>
</reference>
<evidence type="ECO:0000259" key="5">
    <source>
        <dbReference type="PROSITE" id="PS51379"/>
    </source>
</evidence>